<reference evidence="2" key="2">
    <citation type="journal article" date="2023" name="Science">
        <title>Genomic signatures of disease resistance in endangered staghorn corals.</title>
        <authorList>
            <person name="Vollmer S.V."/>
            <person name="Selwyn J.D."/>
            <person name="Despard B.A."/>
            <person name="Roesel C.L."/>
        </authorList>
    </citation>
    <scope>NUCLEOTIDE SEQUENCE</scope>
    <source>
        <strain evidence="2">K2</strain>
    </source>
</reference>
<gene>
    <name evidence="2" type="ORF">P5673_004535</name>
</gene>
<keyword evidence="3" id="KW-1185">Reference proteome</keyword>
<dbReference type="Gene3D" id="3.10.110.10">
    <property type="entry name" value="Ubiquitin Conjugating Enzyme"/>
    <property type="match status" value="1"/>
</dbReference>
<accession>A0AAD9R0V5</accession>
<evidence type="ECO:0000256" key="1">
    <source>
        <dbReference type="SAM" id="MobiDB-lite"/>
    </source>
</evidence>
<evidence type="ECO:0000313" key="3">
    <source>
        <dbReference type="Proteomes" id="UP001249851"/>
    </source>
</evidence>
<evidence type="ECO:0000313" key="2">
    <source>
        <dbReference type="EMBL" id="KAK2570833.1"/>
    </source>
</evidence>
<dbReference type="InterPro" id="IPR016135">
    <property type="entry name" value="UBQ-conjugating_enzyme/RWD"/>
</dbReference>
<dbReference type="SUPFAM" id="SSF54495">
    <property type="entry name" value="UBC-like"/>
    <property type="match status" value="1"/>
</dbReference>
<sequence>MSENSSMTRTWQGPQWSPAQTLSSLLISIQSLMNERPYHNEPGYEKHESLRVAVCEMMEGKPICPPALKSRMRKLFIKSYDSYCRHVAQNMHLDGTRMKDPFRVNEGTFDYASIKERLQNIKKSIDAEKPSGSDLDGSPYHEEDETEWSIKLPVVTTTKNPKPEIEDWVGFLYEED</sequence>
<dbReference type="Proteomes" id="UP001249851">
    <property type="component" value="Unassembled WGS sequence"/>
</dbReference>
<reference evidence="2" key="1">
    <citation type="journal article" date="2023" name="G3 (Bethesda)">
        <title>Whole genome assembly and annotation of the endangered Caribbean coral Acropora cervicornis.</title>
        <authorList>
            <person name="Selwyn J.D."/>
            <person name="Vollmer S.V."/>
        </authorList>
    </citation>
    <scope>NUCLEOTIDE SEQUENCE</scope>
    <source>
        <strain evidence="2">K2</strain>
    </source>
</reference>
<proteinExistence type="predicted"/>
<feature type="region of interest" description="Disordered" evidence="1">
    <location>
        <begin position="123"/>
        <end position="147"/>
    </location>
</feature>
<organism evidence="2 3">
    <name type="scientific">Acropora cervicornis</name>
    <name type="common">Staghorn coral</name>
    <dbReference type="NCBI Taxonomy" id="6130"/>
    <lineage>
        <taxon>Eukaryota</taxon>
        <taxon>Metazoa</taxon>
        <taxon>Cnidaria</taxon>
        <taxon>Anthozoa</taxon>
        <taxon>Hexacorallia</taxon>
        <taxon>Scleractinia</taxon>
        <taxon>Astrocoeniina</taxon>
        <taxon>Acroporidae</taxon>
        <taxon>Acropora</taxon>
    </lineage>
</organism>
<name>A0AAD9R0V5_ACRCE</name>
<dbReference type="AlphaFoldDB" id="A0AAD9R0V5"/>
<dbReference type="EMBL" id="JARQWQ010000007">
    <property type="protein sequence ID" value="KAK2570833.1"/>
    <property type="molecule type" value="Genomic_DNA"/>
</dbReference>
<protein>
    <submittedName>
        <fullName evidence="2">Ubiquitin-conjugating enzyme E2 Z</fullName>
    </submittedName>
</protein>
<comment type="caution">
    <text evidence="2">The sequence shown here is derived from an EMBL/GenBank/DDBJ whole genome shotgun (WGS) entry which is preliminary data.</text>
</comment>